<dbReference type="RefSeq" id="WP_068540416.1">
    <property type="nucleotide sequence ID" value="NZ_LSFI01000001.1"/>
</dbReference>
<keyword evidence="6 11" id="KW-0547">Nucleotide-binding</keyword>
<evidence type="ECO:0000256" key="11">
    <source>
        <dbReference type="HAMAP-Rule" id="MF_00123"/>
    </source>
</evidence>
<dbReference type="Pfam" id="PF00750">
    <property type="entry name" value="tRNA-synt_1d"/>
    <property type="match status" value="1"/>
</dbReference>
<comment type="subunit">
    <text evidence="3 11">Monomer.</text>
</comment>
<evidence type="ECO:0000259" key="14">
    <source>
        <dbReference type="SMART" id="SM01016"/>
    </source>
</evidence>
<dbReference type="InterPro" id="IPR035684">
    <property type="entry name" value="ArgRS_core"/>
</dbReference>
<evidence type="ECO:0000256" key="2">
    <source>
        <dbReference type="ARBA" id="ARBA00005594"/>
    </source>
</evidence>
<dbReference type="HAMAP" id="MF_00123">
    <property type="entry name" value="Arg_tRNA_synth"/>
    <property type="match status" value="1"/>
</dbReference>
<evidence type="ECO:0000259" key="13">
    <source>
        <dbReference type="SMART" id="SM00836"/>
    </source>
</evidence>
<dbReference type="PROSITE" id="PS00178">
    <property type="entry name" value="AA_TRNA_LIGASE_I"/>
    <property type="match status" value="1"/>
</dbReference>
<keyword evidence="5 11" id="KW-0436">Ligase</keyword>
<dbReference type="OrthoDB" id="9803211at2"/>
<comment type="similarity">
    <text evidence="2 11 12">Belongs to the class-I aminoacyl-tRNA synthetase family.</text>
</comment>
<evidence type="ECO:0000256" key="9">
    <source>
        <dbReference type="ARBA" id="ARBA00023146"/>
    </source>
</evidence>
<dbReference type="SMART" id="SM00836">
    <property type="entry name" value="DALR_1"/>
    <property type="match status" value="1"/>
</dbReference>
<dbReference type="Proteomes" id="UP000076964">
    <property type="component" value="Unassembled WGS sequence"/>
</dbReference>
<dbReference type="GO" id="GO:0005737">
    <property type="term" value="C:cytoplasm"/>
    <property type="evidence" value="ECO:0007669"/>
    <property type="project" value="UniProtKB-SubCell"/>
</dbReference>
<feature type="domain" description="DALR anticodon binding" evidence="13">
    <location>
        <begin position="435"/>
        <end position="555"/>
    </location>
</feature>
<feature type="domain" description="Arginyl tRNA synthetase N-terminal" evidence="14">
    <location>
        <begin position="8"/>
        <end position="93"/>
    </location>
</feature>
<dbReference type="InterPro" id="IPR009080">
    <property type="entry name" value="tRNAsynth_Ia_anticodon-bd"/>
</dbReference>
<dbReference type="FunFam" id="1.10.730.10:FF:000008">
    <property type="entry name" value="Arginine--tRNA ligase"/>
    <property type="match status" value="1"/>
</dbReference>
<evidence type="ECO:0000256" key="4">
    <source>
        <dbReference type="ARBA" id="ARBA00022490"/>
    </source>
</evidence>
<evidence type="ECO:0000256" key="5">
    <source>
        <dbReference type="ARBA" id="ARBA00022598"/>
    </source>
</evidence>
<dbReference type="Gene3D" id="3.30.1360.70">
    <property type="entry name" value="Arginyl tRNA synthetase N-terminal domain"/>
    <property type="match status" value="1"/>
</dbReference>
<feature type="short sequence motif" description="'HIGH' region" evidence="11">
    <location>
        <begin position="130"/>
        <end position="140"/>
    </location>
</feature>
<evidence type="ECO:0000256" key="12">
    <source>
        <dbReference type="RuleBase" id="RU363038"/>
    </source>
</evidence>
<keyword evidence="8 11" id="KW-0648">Protein biosynthesis</keyword>
<evidence type="ECO:0000313" key="15">
    <source>
        <dbReference type="EMBL" id="OAG28737.1"/>
    </source>
</evidence>
<protein>
    <recommendedName>
        <fullName evidence="11">Arginine--tRNA ligase</fullName>
        <ecNumber evidence="11">6.1.1.19</ecNumber>
    </recommendedName>
    <alternativeName>
        <fullName evidence="11">Arginyl-tRNA synthetase</fullName>
        <shortName evidence="11">ArgRS</shortName>
    </alternativeName>
</protein>
<dbReference type="InterPro" id="IPR001412">
    <property type="entry name" value="aa-tRNA-synth_I_CS"/>
</dbReference>
<keyword evidence="9 11" id="KW-0030">Aminoacyl-tRNA synthetase</keyword>
<evidence type="ECO:0000256" key="10">
    <source>
        <dbReference type="ARBA" id="ARBA00049339"/>
    </source>
</evidence>
<gene>
    <name evidence="11 15" type="primary">argS</name>
    <name evidence="15" type="ORF">TH606_00285</name>
</gene>
<dbReference type="PRINTS" id="PR01038">
    <property type="entry name" value="TRNASYNTHARG"/>
</dbReference>
<dbReference type="GO" id="GO:0006420">
    <property type="term" value="P:arginyl-tRNA aminoacylation"/>
    <property type="evidence" value="ECO:0007669"/>
    <property type="project" value="UniProtKB-UniRule"/>
</dbReference>
<dbReference type="PANTHER" id="PTHR11956">
    <property type="entry name" value="ARGINYL-TRNA SYNTHETASE"/>
    <property type="match status" value="1"/>
</dbReference>
<dbReference type="Pfam" id="PF05746">
    <property type="entry name" value="DALR_1"/>
    <property type="match status" value="1"/>
</dbReference>
<dbReference type="SMART" id="SM01016">
    <property type="entry name" value="Arg_tRNA_synt_N"/>
    <property type="match status" value="1"/>
</dbReference>
<dbReference type="STRING" id="1795632.TH606_00285"/>
<dbReference type="AlphaFoldDB" id="A0A177E9X0"/>
<dbReference type="Gene3D" id="3.40.50.620">
    <property type="entry name" value="HUPs"/>
    <property type="match status" value="1"/>
</dbReference>
<dbReference type="InterPro" id="IPR008909">
    <property type="entry name" value="DALR_anticod-bd"/>
</dbReference>
<evidence type="ECO:0000256" key="6">
    <source>
        <dbReference type="ARBA" id="ARBA00022741"/>
    </source>
</evidence>
<dbReference type="NCBIfam" id="TIGR00456">
    <property type="entry name" value="argS"/>
    <property type="match status" value="1"/>
</dbReference>
<keyword evidence="4 11" id="KW-0963">Cytoplasm</keyword>
<accession>A0A177E9X0</accession>
<dbReference type="InterPro" id="IPR005148">
    <property type="entry name" value="Arg-tRNA-synth_N"/>
</dbReference>
<dbReference type="Gene3D" id="1.10.730.10">
    <property type="entry name" value="Isoleucyl-tRNA Synthetase, Domain 1"/>
    <property type="match status" value="1"/>
</dbReference>
<dbReference type="PANTHER" id="PTHR11956:SF5">
    <property type="entry name" value="ARGININE--TRNA LIGASE, CYTOPLASMIC"/>
    <property type="match status" value="1"/>
</dbReference>
<organism evidence="15 16">
    <name type="scientific">Thermodesulfatator autotrophicus</name>
    <dbReference type="NCBI Taxonomy" id="1795632"/>
    <lineage>
        <taxon>Bacteria</taxon>
        <taxon>Pseudomonadati</taxon>
        <taxon>Thermodesulfobacteriota</taxon>
        <taxon>Thermodesulfobacteria</taxon>
        <taxon>Thermodesulfobacteriales</taxon>
        <taxon>Thermodesulfatatoraceae</taxon>
        <taxon>Thermodesulfatator</taxon>
    </lineage>
</organism>
<comment type="caution">
    <text evidence="15">The sequence shown here is derived from an EMBL/GenBank/DDBJ whole genome shotgun (WGS) entry which is preliminary data.</text>
</comment>
<dbReference type="SUPFAM" id="SSF52374">
    <property type="entry name" value="Nucleotidylyl transferase"/>
    <property type="match status" value="1"/>
</dbReference>
<dbReference type="SUPFAM" id="SSF55190">
    <property type="entry name" value="Arginyl-tRNA synthetase (ArgRS), N-terminal 'additional' domain"/>
    <property type="match status" value="1"/>
</dbReference>
<dbReference type="FunFam" id="3.40.50.620:FF:000062">
    <property type="entry name" value="Arginine--tRNA ligase"/>
    <property type="match status" value="1"/>
</dbReference>
<dbReference type="InterPro" id="IPR001278">
    <property type="entry name" value="Arg-tRNA-ligase"/>
</dbReference>
<dbReference type="Pfam" id="PF03485">
    <property type="entry name" value="Arg_tRNA_synt_N"/>
    <property type="match status" value="1"/>
</dbReference>
<comment type="catalytic activity">
    <reaction evidence="10 11">
        <text>tRNA(Arg) + L-arginine + ATP = L-arginyl-tRNA(Arg) + AMP + diphosphate</text>
        <dbReference type="Rhea" id="RHEA:20301"/>
        <dbReference type="Rhea" id="RHEA-COMP:9658"/>
        <dbReference type="Rhea" id="RHEA-COMP:9673"/>
        <dbReference type="ChEBI" id="CHEBI:30616"/>
        <dbReference type="ChEBI" id="CHEBI:32682"/>
        <dbReference type="ChEBI" id="CHEBI:33019"/>
        <dbReference type="ChEBI" id="CHEBI:78442"/>
        <dbReference type="ChEBI" id="CHEBI:78513"/>
        <dbReference type="ChEBI" id="CHEBI:456215"/>
        <dbReference type="EC" id="6.1.1.19"/>
    </reaction>
</comment>
<dbReference type="CDD" id="cd00671">
    <property type="entry name" value="ArgRS_core"/>
    <property type="match status" value="1"/>
</dbReference>
<sequence>MIAKIIYQELEKLCEEAQKEGILPEQVKKRFQVEPPKNEAHGDYATNIALSLAGQAKKNPRELAAWFAERLAFRQDLFEKVEIAGPGFINFFIAKKYWQRVPLEIEKAGENYGALELGAQRQIQLEFVSANPTGPLHIGHGRGAAVGDTLARILAMAGFNVQKEYYINDVGRQMQILGRSVYLRAKELKGENIDFPEDHYRGEYIKDIARALLETKPDFFNLPEEEAINLAKEFAVKEILDGIKKDLEDFGVTYDVWFSEKILHEETYIEKALSFLREKGLLYEKDGAIWFKASEFGDEKDRVVIRASGEPTYFAADIAYHYHKFLVRGFDEVVDLWGADHHGYVPRMKAVIKAFGLKEEQFKVILIQMVNLLEGGRLKSMSTRAGEFVTLRELINEVGKDATRFIFLTRRADSPLDFDVELAKKQSRENPVYYVQYAHARLASLFRKAEEAGITPPKANEVDLSLLKYPEDFAILKLLDYFPDTIEAAATKFEPHLLTFYLLDLATALHDYYTKYRFLSEDLAYTRARLVLAKAVKQVLKTGLNLLGVSAPERM</sequence>
<dbReference type="InterPro" id="IPR036695">
    <property type="entry name" value="Arg-tRNA-synth_N_sf"/>
</dbReference>
<dbReference type="SUPFAM" id="SSF47323">
    <property type="entry name" value="Anticodon-binding domain of a subclass of class I aminoacyl-tRNA synthetases"/>
    <property type="match status" value="1"/>
</dbReference>
<dbReference type="InterPro" id="IPR014729">
    <property type="entry name" value="Rossmann-like_a/b/a_fold"/>
</dbReference>
<name>A0A177E9X0_9BACT</name>
<keyword evidence="16" id="KW-1185">Reference proteome</keyword>
<dbReference type="EMBL" id="LSFI01000001">
    <property type="protein sequence ID" value="OAG28737.1"/>
    <property type="molecule type" value="Genomic_DNA"/>
</dbReference>
<evidence type="ECO:0000256" key="1">
    <source>
        <dbReference type="ARBA" id="ARBA00004496"/>
    </source>
</evidence>
<evidence type="ECO:0000256" key="7">
    <source>
        <dbReference type="ARBA" id="ARBA00022840"/>
    </source>
</evidence>
<evidence type="ECO:0000256" key="3">
    <source>
        <dbReference type="ARBA" id="ARBA00011245"/>
    </source>
</evidence>
<keyword evidence="7 11" id="KW-0067">ATP-binding</keyword>
<proteinExistence type="inferred from homology"/>
<reference evidence="15 16" key="1">
    <citation type="submission" date="2016-02" db="EMBL/GenBank/DDBJ databases">
        <title>Draft genome sequence of Thermodesulfatator sp. S606.</title>
        <authorList>
            <person name="Lai Q."/>
            <person name="Cao J."/>
            <person name="Dupont S."/>
            <person name="Shao Z."/>
            <person name="Jebbar M."/>
            <person name="Alain K."/>
        </authorList>
    </citation>
    <scope>NUCLEOTIDE SEQUENCE [LARGE SCALE GENOMIC DNA]</scope>
    <source>
        <strain evidence="15 16">S606</strain>
    </source>
</reference>
<comment type="subcellular location">
    <subcellularLocation>
        <location evidence="1 11">Cytoplasm</location>
    </subcellularLocation>
</comment>
<dbReference type="GO" id="GO:0005524">
    <property type="term" value="F:ATP binding"/>
    <property type="evidence" value="ECO:0007669"/>
    <property type="project" value="UniProtKB-UniRule"/>
</dbReference>
<evidence type="ECO:0000313" key="16">
    <source>
        <dbReference type="Proteomes" id="UP000076964"/>
    </source>
</evidence>
<dbReference type="GO" id="GO:0004814">
    <property type="term" value="F:arginine-tRNA ligase activity"/>
    <property type="evidence" value="ECO:0007669"/>
    <property type="project" value="UniProtKB-UniRule"/>
</dbReference>
<evidence type="ECO:0000256" key="8">
    <source>
        <dbReference type="ARBA" id="ARBA00022917"/>
    </source>
</evidence>
<dbReference type="EC" id="6.1.1.19" evidence="11"/>